<evidence type="ECO:0000313" key="3">
    <source>
        <dbReference type="Proteomes" id="UP001589568"/>
    </source>
</evidence>
<evidence type="ECO:0000313" key="2">
    <source>
        <dbReference type="EMBL" id="MFB9469849.1"/>
    </source>
</evidence>
<evidence type="ECO:0000256" key="1">
    <source>
        <dbReference type="SAM" id="Phobius"/>
    </source>
</evidence>
<accession>A0ABV5NHT9</accession>
<feature type="transmembrane region" description="Helical" evidence="1">
    <location>
        <begin position="7"/>
        <end position="25"/>
    </location>
</feature>
<reference evidence="2 3" key="1">
    <citation type="submission" date="2024-09" db="EMBL/GenBank/DDBJ databases">
        <authorList>
            <person name="Sun Q."/>
            <person name="Mori K."/>
        </authorList>
    </citation>
    <scope>NUCLEOTIDE SEQUENCE [LARGE SCALE GENOMIC DNA]</scope>
    <source>
        <strain evidence="2 3">JCM 3324</strain>
    </source>
</reference>
<sequence length="46" mass="5217">MKRKVAEYLPFFGIVFVVCTASWLAGRTPPEGVPWGVPWGKARVRR</sequence>
<dbReference type="EMBL" id="JBHMCF010000009">
    <property type="protein sequence ID" value="MFB9469849.1"/>
    <property type="molecule type" value="Genomic_DNA"/>
</dbReference>
<proteinExistence type="predicted"/>
<keyword evidence="3" id="KW-1185">Reference proteome</keyword>
<name>A0ABV5NHT9_9ACTN</name>
<protein>
    <submittedName>
        <fullName evidence="2">Uncharacterized protein</fullName>
    </submittedName>
</protein>
<keyword evidence="1" id="KW-1133">Transmembrane helix</keyword>
<keyword evidence="1" id="KW-0812">Transmembrane</keyword>
<keyword evidence="1" id="KW-0472">Membrane</keyword>
<dbReference type="Proteomes" id="UP001589568">
    <property type="component" value="Unassembled WGS sequence"/>
</dbReference>
<comment type="caution">
    <text evidence="2">The sequence shown here is derived from an EMBL/GenBank/DDBJ whole genome shotgun (WGS) entry which is preliminary data.</text>
</comment>
<gene>
    <name evidence="2" type="ORF">ACFFR3_10065</name>
</gene>
<organism evidence="2 3">
    <name type="scientific">Nonomuraea salmonea</name>
    <dbReference type="NCBI Taxonomy" id="46181"/>
    <lineage>
        <taxon>Bacteria</taxon>
        <taxon>Bacillati</taxon>
        <taxon>Actinomycetota</taxon>
        <taxon>Actinomycetes</taxon>
        <taxon>Streptosporangiales</taxon>
        <taxon>Streptosporangiaceae</taxon>
        <taxon>Nonomuraea</taxon>
    </lineage>
</organism>
<dbReference type="RefSeq" id="WP_345386230.1">
    <property type="nucleotide sequence ID" value="NZ_BAAAXS010000001.1"/>
</dbReference>